<evidence type="ECO:0000256" key="1">
    <source>
        <dbReference type="ARBA" id="ARBA00022737"/>
    </source>
</evidence>
<organism evidence="5 6">
    <name type="scientific">Solimicrobium silvestre</name>
    <dbReference type="NCBI Taxonomy" id="2099400"/>
    <lineage>
        <taxon>Bacteria</taxon>
        <taxon>Pseudomonadati</taxon>
        <taxon>Pseudomonadota</taxon>
        <taxon>Betaproteobacteria</taxon>
        <taxon>Burkholderiales</taxon>
        <taxon>Oxalobacteraceae</taxon>
        <taxon>Solimicrobium</taxon>
    </lineage>
</organism>
<dbReference type="RefSeq" id="WP_105532825.1">
    <property type="nucleotide sequence ID" value="NZ_PUGF01000015.1"/>
</dbReference>
<keyword evidence="4" id="KW-0732">Signal</keyword>
<feature type="repeat" description="ANK" evidence="3">
    <location>
        <begin position="95"/>
        <end position="127"/>
    </location>
</feature>
<dbReference type="SUPFAM" id="SSF48403">
    <property type="entry name" value="Ankyrin repeat"/>
    <property type="match status" value="1"/>
</dbReference>
<evidence type="ECO:0000256" key="4">
    <source>
        <dbReference type="SAM" id="SignalP"/>
    </source>
</evidence>
<dbReference type="OrthoDB" id="198309at2"/>
<dbReference type="Proteomes" id="UP000237839">
    <property type="component" value="Unassembled WGS sequence"/>
</dbReference>
<feature type="repeat" description="ANK" evidence="3">
    <location>
        <begin position="125"/>
        <end position="157"/>
    </location>
</feature>
<dbReference type="Pfam" id="PF00023">
    <property type="entry name" value="Ank"/>
    <property type="match status" value="2"/>
</dbReference>
<dbReference type="InterPro" id="IPR051631">
    <property type="entry name" value="Ankyrin-KH/SAM_domain"/>
</dbReference>
<dbReference type="InterPro" id="IPR036770">
    <property type="entry name" value="Ankyrin_rpt-contain_sf"/>
</dbReference>
<feature type="repeat" description="ANK" evidence="3">
    <location>
        <begin position="158"/>
        <end position="190"/>
    </location>
</feature>
<dbReference type="EMBL" id="PUGF01000015">
    <property type="protein sequence ID" value="PRC92161.1"/>
    <property type="molecule type" value="Genomic_DNA"/>
</dbReference>
<dbReference type="InterPro" id="IPR002110">
    <property type="entry name" value="Ankyrin_rpt"/>
</dbReference>
<protein>
    <submittedName>
        <fullName evidence="5">Ankyrin repeats (3 copies)</fullName>
    </submittedName>
</protein>
<reference evidence="5 6" key="1">
    <citation type="submission" date="2018-02" db="EMBL/GenBank/DDBJ databases">
        <title>Solimicrobium silvestre gen. nov., sp. nov., isolated from alpine forest soil.</title>
        <authorList>
            <person name="Margesin R."/>
            <person name="Albuquerque L."/>
            <person name="Zhang D.-C."/>
            <person name="Froufe H.J.C."/>
            <person name="Severino R."/>
            <person name="Roxo I."/>
            <person name="Egas C."/>
            <person name="Da Costa M.S."/>
        </authorList>
    </citation>
    <scope>NUCLEOTIDE SEQUENCE [LARGE SCALE GENOMIC DNA]</scope>
    <source>
        <strain evidence="5 6">S20-91</strain>
    </source>
</reference>
<dbReference type="PANTHER" id="PTHR23206">
    <property type="entry name" value="MASK PROTEIN"/>
    <property type="match status" value="1"/>
</dbReference>
<evidence type="ECO:0000313" key="5">
    <source>
        <dbReference type="EMBL" id="PRC92161.1"/>
    </source>
</evidence>
<dbReference type="Pfam" id="PF12796">
    <property type="entry name" value="Ank_2"/>
    <property type="match status" value="1"/>
</dbReference>
<gene>
    <name evidence="5" type="ORF">S2091_3077</name>
</gene>
<proteinExistence type="predicted"/>
<keyword evidence="6" id="KW-1185">Reference proteome</keyword>
<dbReference type="PROSITE" id="PS50297">
    <property type="entry name" value="ANK_REP_REGION"/>
    <property type="match status" value="3"/>
</dbReference>
<sequence length="220" mass="23792">MMNKILRRLLVSLLLLITFQPLLALASDQDDFLKAAEFDYVSDLSKFIARGVDPNCHEPMRGETALILAVRENSLRAIDFLVQAPGINLDATANNGNTALMMAAYLGNQHAVETLIAHGAQVNKTGWTPLHYAATAGNDVIVTILLQHDADIDAAAPNGLTSLMMAVRANKTRTVKLLLDNGADPLLSNALSVSALDMAKKLEFRGMVELLETGVKKSNR</sequence>
<dbReference type="PANTHER" id="PTHR23206:SF7">
    <property type="entry name" value="PROTEIN KINASE DOMAIN-CONTAINING PROTEIN"/>
    <property type="match status" value="1"/>
</dbReference>
<evidence type="ECO:0000256" key="2">
    <source>
        <dbReference type="ARBA" id="ARBA00023043"/>
    </source>
</evidence>
<keyword evidence="2 3" id="KW-0040">ANK repeat</keyword>
<name>A0A2S9GWT5_9BURK</name>
<feature type="signal peptide" evidence="4">
    <location>
        <begin position="1"/>
        <end position="26"/>
    </location>
</feature>
<comment type="caution">
    <text evidence="5">The sequence shown here is derived from an EMBL/GenBank/DDBJ whole genome shotgun (WGS) entry which is preliminary data.</text>
</comment>
<dbReference type="Gene3D" id="1.25.40.20">
    <property type="entry name" value="Ankyrin repeat-containing domain"/>
    <property type="match status" value="3"/>
</dbReference>
<dbReference type="SMART" id="SM00248">
    <property type="entry name" value="ANK"/>
    <property type="match status" value="4"/>
</dbReference>
<accession>A0A2S9GWT5</accession>
<dbReference type="PRINTS" id="PR01415">
    <property type="entry name" value="ANKYRIN"/>
</dbReference>
<dbReference type="AlphaFoldDB" id="A0A2S9GWT5"/>
<dbReference type="GO" id="GO:0005737">
    <property type="term" value="C:cytoplasm"/>
    <property type="evidence" value="ECO:0007669"/>
    <property type="project" value="TreeGrafter"/>
</dbReference>
<feature type="chain" id="PRO_5015423267" evidence="4">
    <location>
        <begin position="27"/>
        <end position="220"/>
    </location>
</feature>
<keyword evidence="1" id="KW-0677">Repeat</keyword>
<evidence type="ECO:0000256" key="3">
    <source>
        <dbReference type="PROSITE-ProRule" id="PRU00023"/>
    </source>
</evidence>
<dbReference type="PROSITE" id="PS50088">
    <property type="entry name" value="ANK_REPEAT"/>
    <property type="match status" value="3"/>
</dbReference>
<evidence type="ECO:0000313" key="6">
    <source>
        <dbReference type="Proteomes" id="UP000237839"/>
    </source>
</evidence>